<feature type="signal peptide" evidence="1">
    <location>
        <begin position="1"/>
        <end position="19"/>
    </location>
</feature>
<evidence type="ECO:0000256" key="1">
    <source>
        <dbReference type="SAM" id="SignalP"/>
    </source>
</evidence>
<evidence type="ECO:0000313" key="3">
    <source>
        <dbReference type="Proteomes" id="UP001177023"/>
    </source>
</evidence>
<keyword evidence="3" id="KW-1185">Reference proteome</keyword>
<comment type="caution">
    <text evidence="2">The sequence shown here is derived from an EMBL/GenBank/DDBJ whole genome shotgun (WGS) entry which is preliminary data.</text>
</comment>
<dbReference type="Proteomes" id="UP001177023">
    <property type="component" value="Unassembled WGS sequence"/>
</dbReference>
<sequence>MRLLHFVLIALLAVFSVSASPFMEDRRPYRQALVRFGRAAPHRSALIRFGKRSDPLMFNPEYLEEADELN</sequence>
<name>A0AA36FTY3_9BILA</name>
<feature type="chain" id="PRO_5041312039" evidence="1">
    <location>
        <begin position="20"/>
        <end position="70"/>
    </location>
</feature>
<reference evidence="2" key="1">
    <citation type="submission" date="2023-06" db="EMBL/GenBank/DDBJ databases">
        <authorList>
            <person name="Delattre M."/>
        </authorList>
    </citation>
    <scope>NUCLEOTIDE SEQUENCE</scope>
    <source>
        <strain evidence="2">AF72</strain>
    </source>
</reference>
<protein>
    <submittedName>
        <fullName evidence="2">Uncharacterized protein</fullName>
    </submittedName>
</protein>
<proteinExistence type="predicted"/>
<gene>
    <name evidence="2" type="ORF">MSPICULIGERA_LOCUS3614</name>
</gene>
<dbReference type="AlphaFoldDB" id="A0AA36FTY3"/>
<organism evidence="2 3">
    <name type="scientific">Mesorhabditis spiculigera</name>
    <dbReference type="NCBI Taxonomy" id="96644"/>
    <lineage>
        <taxon>Eukaryota</taxon>
        <taxon>Metazoa</taxon>
        <taxon>Ecdysozoa</taxon>
        <taxon>Nematoda</taxon>
        <taxon>Chromadorea</taxon>
        <taxon>Rhabditida</taxon>
        <taxon>Rhabditina</taxon>
        <taxon>Rhabditomorpha</taxon>
        <taxon>Rhabditoidea</taxon>
        <taxon>Rhabditidae</taxon>
        <taxon>Mesorhabditinae</taxon>
        <taxon>Mesorhabditis</taxon>
    </lineage>
</organism>
<keyword evidence="1" id="KW-0732">Signal</keyword>
<feature type="non-terminal residue" evidence="2">
    <location>
        <position position="70"/>
    </location>
</feature>
<dbReference type="EMBL" id="CATQJA010000945">
    <property type="protein sequence ID" value="CAJ0564950.1"/>
    <property type="molecule type" value="Genomic_DNA"/>
</dbReference>
<accession>A0AA36FTY3</accession>
<evidence type="ECO:0000313" key="2">
    <source>
        <dbReference type="EMBL" id="CAJ0564950.1"/>
    </source>
</evidence>